<keyword evidence="8" id="KW-1185">Reference proteome</keyword>
<dbReference type="InParanoid" id="B9T5F9"/>
<protein>
    <submittedName>
        <fullName evidence="7">DNA binding protein, putative</fullName>
    </submittedName>
</protein>
<dbReference type="GO" id="GO:0008270">
    <property type="term" value="F:zinc ion binding"/>
    <property type="evidence" value="ECO:0007669"/>
    <property type="project" value="UniProtKB-KW"/>
</dbReference>
<dbReference type="PANTHER" id="PTHR46201">
    <property type="entry name" value="PHD FINGER PROTEIN MALE MEIOCYTE DEATH 1-RELATED"/>
    <property type="match status" value="1"/>
</dbReference>
<evidence type="ECO:0000259" key="6">
    <source>
        <dbReference type="SMART" id="SM00249"/>
    </source>
</evidence>
<keyword evidence="5" id="KW-0804">Transcription</keyword>
<dbReference type="SMART" id="SM00249">
    <property type="entry name" value="PHD"/>
    <property type="match status" value="1"/>
</dbReference>
<dbReference type="InterPro" id="IPR011011">
    <property type="entry name" value="Znf_FYVE_PHD"/>
</dbReference>
<dbReference type="InterPro" id="IPR059080">
    <property type="entry name" value="WHD_PTC1"/>
</dbReference>
<dbReference type="Pfam" id="PF25874">
    <property type="entry name" value="WHD_plant_repro"/>
    <property type="match status" value="1"/>
</dbReference>
<dbReference type="Pfam" id="PF25565">
    <property type="entry name" value="Ubiquitin_At1g33420"/>
    <property type="match status" value="1"/>
</dbReference>
<dbReference type="PANTHER" id="PTHR46201:SF9">
    <property type="entry name" value="PHD FINGER PROTEIN MALE MEIOCYTE DEATH 1"/>
    <property type="match status" value="1"/>
</dbReference>
<dbReference type="Proteomes" id="UP000008311">
    <property type="component" value="Unassembled WGS sequence"/>
</dbReference>
<dbReference type="AlphaFoldDB" id="B9T5F9"/>
<proteinExistence type="predicted"/>
<dbReference type="InterPro" id="IPR058054">
    <property type="entry name" value="Znf_MS1-like"/>
</dbReference>
<feature type="domain" description="Zinc finger PHD-type" evidence="6">
    <location>
        <begin position="613"/>
        <end position="659"/>
    </location>
</feature>
<dbReference type="InterPro" id="IPR019786">
    <property type="entry name" value="Zinc_finger_PHD-type_CS"/>
</dbReference>
<accession>B9T5F9</accession>
<name>B9T5F9_RICCO</name>
<dbReference type="eggNOG" id="KOG1844">
    <property type="taxonomic scope" value="Eukaryota"/>
</dbReference>
<keyword evidence="1" id="KW-0479">Metal-binding</keyword>
<dbReference type="Gene3D" id="3.30.40.10">
    <property type="entry name" value="Zinc/RING finger domain, C3HC4 (zinc finger)"/>
    <property type="match status" value="1"/>
</dbReference>
<dbReference type="EMBL" id="EQ974525">
    <property type="protein sequence ID" value="EEF28910.1"/>
    <property type="molecule type" value="Genomic_DNA"/>
</dbReference>
<keyword evidence="2" id="KW-0863">Zinc-finger</keyword>
<evidence type="ECO:0000256" key="3">
    <source>
        <dbReference type="ARBA" id="ARBA00022833"/>
    </source>
</evidence>
<dbReference type="KEGG" id="rcu:8280446"/>
<dbReference type="OMA" id="RCSGWSH"/>
<dbReference type="InterPro" id="IPR057765">
    <property type="entry name" value="MS1-like_ubiquitin"/>
</dbReference>
<dbReference type="STRING" id="3988.B9T5F9"/>
<evidence type="ECO:0000256" key="4">
    <source>
        <dbReference type="ARBA" id="ARBA00023015"/>
    </source>
</evidence>
<dbReference type="PROSITE" id="PS01359">
    <property type="entry name" value="ZF_PHD_1"/>
    <property type="match status" value="1"/>
</dbReference>
<dbReference type="FunCoup" id="B9T5F9">
    <property type="interactions" value="15"/>
</dbReference>
<dbReference type="OrthoDB" id="436852at2759"/>
<evidence type="ECO:0000256" key="1">
    <source>
        <dbReference type="ARBA" id="ARBA00022723"/>
    </source>
</evidence>
<keyword evidence="3" id="KW-0862">Zinc</keyword>
<dbReference type="CDD" id="cd15556">
    <property type="entry name" value="PHD_MMD1_like"/>
    <property type="match status" value="1"/>
</dbReference>
<organism evidence="7 8">
    <name type="scientific">Ricinus communis</name>
    <name type="common">Castor bean</name>
    <dbReference type="NCBI Taxonomy" id="3988"/>
    <lineage>
        <taxon>Eukaryota</taxon>
        <taxon>Viridiplantae</taxon>
        <taxon>Streptophyta</taxon>
        <taxon>Embryophyta</taxon>
        <taxon>Tracheophyta</taxon>
        <taxon>Spermatophyta</taxon>
        <taxon>Magnoliopsida</taxon>
        <taxon>eudicotyledons</taxon>
        <taxon>Gunneridae</taxon>
        <taxon>Pentapetalae</taxon>
        <taxon>rosids</taxon>
        <taxon>fabids</taxon>
        <taxon>Malpighiales</taxon>
        <taxon>Euphorbiaceae</taxon>
        <taxon>Acalyphoideae</taxon>
        <taxon>Acalypheae</taxon>
        <taxon>Ricinus</taxon>
    </lineage>
</organism>
<evidence type="ECO:0000313" key="8">
    <source>
        <dbReference type="Proteomes" id="UP000008311"/>
    </source>
</evidence>
<dbReference type="InterPro" id="IPR013083">
    <property type="entry name" value="Znf_RING/FYVE/PHD"/>
</dbReference>
<dbReference type="SUPFAM" id="SSF57903">
    <property type="entry name" value="FYVE/PHD zinc finger"/>
    <property type="match status" value="1"/>
</dbReference>
<dbReference type="InterPro" id="IPR019787">
    <property type="entry name" value="Znf_PHD-finger"/>
</dbReference>
<evidence type="ECO:0000256" key="2">
    <source>
        <dbReference type="ARBA" id="ARBA00022771"/>
    </source>
</evidence>
<evidence type="ECO:0000313" key="7">
    <source>
        <dbReference type="EMBL" id="EEF28910.1"/>
    </source>
</evidence>
<dbReference type="InterPro" id="IPR001965">
    <property type="entry name" value="Znf_PHD"/>
</dbReference>
<gene>
    <name evidence="7" type="ORF">RCOM_0052530</name>
</gene>
<evidence type="ECO:0000256" key="5">
    <source>
        <dbReference type="ARBA" id="ARBA00023163"/>
    </source>
</evidence>
<sequence length="698" mass="79162">MSIPVLQTCKMMRKRKTKVYNFHSFGDPGSAINPTGPFRDNIRAFLQECAEPEDYNVDGMPVWCTHLAIESKSTVLPLYTIEENANDSPNPFCDHCRCTGWGDNFVTRRRYHVIIPIDEEWNKRLEEGVFDVHTHILHGLIHCNGFGHLLCINGIEGGSKTLSGREIMDLWDRLCINLRARKISVEDVSKKRFMDLRLLYGVAYGHSWFGRWGYKFCRGSFGVTEHNYNSAIEILSSLALNKIIQDFSNTNEYKEMKQMIDYYRNLSETQLITFRDLLRFMLTIKSCPCAQKKLRLAADATASSSAPKSTARVAALQKKPLVKQKCTRYRKFSSLIGSLESRWPARRLEYTAGVIVDALKAKKKADKYSHGGMTRQDVRDAARMHIGDTGLLDYVLKSMNNVIIGGHVVRRAVNPKTKILEYSIDELGKENRSAGLTEIEAAVPEPLPAAPVPGADLYADLGYLYLKVLLNYPESELAELATQTILDSKHFVKVWPFKDEEDELLRFICQVMPNIIHLEVELKKELPPGEIVVLPLHSTVAELKQAAENALRDTYCIMENFEVTEINQMEELMDEELLFGSVESGAELFMRGNGMDLNTELRYESGPDNWKVRCQCGAEDDDGERMVACDICEVWQHTRCNGIEDSEAVPLLFVCTRCCDSMIKSRKKVKVEIGNSEDLLMIPAIFQDFANDGIGMLL</sequence>
<reference evidence="8" key="1">
    <citation type="journal article" date="2010" name="Nat. Biotechnol.">
        <title>Draft genome sequence of the oilseed species Ricinus communis.</title>
        <authorList>
            <person name="Chan A.P."/>
            <person name="Crabtree J."/>
            <person name="Zhao Q."/>
            <person name="Lorenzi H."/>
            <person name="Orvis J."/>
            <person name="Puiu D."/>
            <person name="Melake-Berhan A."/>
            <person name="Jones K.M."/>
            <person name="Redman J."/>
            <person name="Chen G."/>
            <person name="Cahoon E.B."/>
            <person name="Gedil M."/>
            <person name="Stanke M."/>
            <person name="Haas B.J."/>
            <person name="Wortman J.R."/>
            <person name="Fraser-Liggett C.M."/>
            <person name="Ravel J."/>
            <person name="Rabinowicz P.D."/>
        </authorList>
    </citation>
    <scope>NUCLEOTIDE SEQUENCE [LARGE SCALE GENOMIC DNA]</scope>
    <source>
        <strain evidence="8">cv. Hale</strain>
    </source>
</reference>
<keyword evidence="4" id="KW-0805">Transcription regulation</keyword>
<dbReference type="Pfam" id="PF00628">
    <property type="entry name" value="PHD"/>
    <property type="match status" value="1"/>
</dbReference>